<protein>
    <submittedName>
        <fullName evidence="3">Uncharacterized conserved protein DUF2373</fullName>
    </submittedName>
</protein>
<dbReference type="PANTHER" id="PTHR22306:SF2">
    <property type="entry name" value="CHROMOSOME 7 OPEN READING FRAME 50"/>
    <property type="match status" value="1"/>
</dbReference>
<sequence>MSNVPAWKRIGLKVKEDVEDDPLVSATHFDGSVITNKVAKKLNKKRQLEDAKDDKTKKPPKRVKKPKAERGPGPEKDQLQYLRQFVHDKDNWKFSKQKQNWLLKNIEHIPDSYENELIAYFEDIQGGARVRVEADLRAVIDQWNTYSKKLEEKINAELYGEKATEDVEEEEKVDKKTEEPVVESAPSKEYATRCRKLLSAMLEEPVHMEGETEAGEAESGAKQPLQEPESVPEGLEIEPKPETEDNLIIEEVEVEEYDQKDVDGGAHPKTGVSASPEPKLEAEKAETVVSGLKKEAKKAKKDKLKKKEKKEKKSKA</sequence>
<evidence type="ECO:0000313" key="4">
    <source>
        <dbReference type="Proteomes" id="UP000292447"/>
    </source>
</evidence>
<feature type="compositionally biased region" description="Basic residues" evidence="1">
    <location>
        <begin position="295"/>
        <end position="316"/>
    </location>
</feature>
<feature type="compositionally biased region" description="Basic and acidic residues" evidence="1">
    <location>
        <begin position="66"/>
        <end position="78"/>
    </location>
</feature>
<dbReference type="Pfam" id="PF10180">
    <property type="entry name" value="WKF"/>
    <property type="match status" value="1"/>
</dbReference>
<reference evidence="4" key="1">
    <citation type="submission" date="2019-03" db="EMBL/GenBank/DDBJ databases">
        <title>Snf2 controls pulcherriminic acid biosynthesis and connects pigmentation and antifungal activity of the yeast Metschnikowia pulcherrima.</title>
        <authorList>
            <person name="Gore-Lloyd D."/>
            <person name="Sumann I."/>
            <person name="Brachmann A.O."/>
            <person name="Schneeberger K."/>
            <person name="Ortiz-Merino R.A."/>
            <person name="Moreno-Beltran M."/>
            <person name="Schlaefli M."/>
            <person name="Kirner P."/>
            <person name="Santos Kron A."/>
            <person name="Wolfe K.H."/>
            <person name="Piel J."/>
            <person name="Ahrens C.H."/>
            <person name="Henk D."/>
            <person name="Freimoser F.M."/>
        </authorList>
    </citation>
    <scope>NUCLEOTIDE SEQUENCE [LARGE SCALE GENOMIC DNA]</scope>
    <source>
        <strain evidence="4">APC 1.2</strain>
    </source>
</reference>
<dbReference type="PANTHER" id="PTHR22306">
    <property type="entry name" value="CHROMOSOME 7 OPEN READING FRAME 50"/>
    <property type="match status" value="1"/>
</dbReference>
<dbReference type="STRING" id="2163413.A0A4P6XJ12"/>
<gene>
    <name evidence="3" type="primary">MPUL0B04720</name>
    <name evidence="3" type="ORF">METSCH_B04720</name>
</gene>
<evidence type="ECO:0000256" key="1">
    <source>
        <dbReference type="SAM" id="MobiDB-lite"/>
    </source>
</evidence>
<feature type="compositionally biased region" description="Basic and acidic residues" evidence="1">
    <location>
        <begin position="257"/>
        <end position="266"/>
    </location>
</feature>
<proteinExistence type="predicted"/>
<feature type="domain" description="WKF" evidence="2">
    <location>
        <begin position="80"/>
        <end position="137"/>
    </location>
</feature>
<evidence type="ECO:0000313" key="3">
    <source>
        <dbReference type="EMBL" id="QBM87272.1"/>
    </source>
</evidence>
<name>A0A4P6XJ12_9ASCO</name>
<dbReference type="AlphaFoldDB" id="A0A4P6XJ12"/>
<feature type="region of interest" description="Disordered" evidence="1">
    <location>
        <begin position="163"/>
        <end position="188"/>
    </location>
</feature>
<dbReference type="InterPro" id="IPR019327">
    <property type="entry name" value="WKF"/>
</dbReference>
<organism evidence="3 4">
    <name type="scientific">Metschnikowia aff. pulcherrima</name>
    <dbReference type="NCBI Taxonomy" id="2163413"/>
    <lineage>
        <taxon>Eukaryota</taxon>
        <taxon>Fungi</taxon>
        <taxon>Dikarya</taxon>
        <taxon>Ascomycota</taxon>
        <taxon>Saccharomycotina</taxon>
        <taxon>Pichiomycetes</taxon>
        <taxon>Metschnikowiaceae</taxon>
        <taxon>Metschnikowia</taxon>
    </lineage>
</organism>
<evidence type="ECO:0000259" key="2">
    <source>
        <dbReference type="Pfam" id="PF10180"/>
    </source>
</evidence>
<feature type="compositionally biased region" description="Acidic residues" evidence="1">
    <location>
        <begin position="244"/>
        <end position="256"/>
    </location>
</feature>
<feature type="region of interest" description="Disordered" evidence="1">
    <location>
        <begin position="202"/>
        <end position="316"/>
    </location>
</feature>
<feature type="region of interest" description="Disordered" evidence="1">
    <location>
        <begin position="43"/>
        <end position="78"/>
    </location>
</feature>
<accession>A0A4P6XJ12</accession>
<dbReference type="EMBL" id="CP034457">
    <property type="protein sequence ID" value="QBM87272.1"/>
    <property type="molecule type" value="Genomic_DNA"/>
</dbReference>
<dbReference type="Proteomes" id="UP000292447">
    <property type="component" value="Chromosome II"/>
</dbReference>
<keyword evidence="4" id="KW-1185">Reference proteome</keyword>
<feature type="compositionally biased region" description="Basic and acidic residues" evidence="1">
    <location>
        <begin position="46"/>
        <end position="57"/>
    </location>
</feature>